<protein>
    <recommendedName>
        <fullName evidence="5">DUF3176 domain containing protein</fullName>
    </recommendedName>
</protein>
<feature type="transmembrane region" description="Helical" evidence="2">
    <location>
        <begin position="167"/>
        <end position="191"/>
    </location>
</feature>
<keyword evidence="2" id="KW-0472">Membrane</keyword>
<gene>
    <name evidence="3" type="ORF">BCR34DRAFT_621887</name>
</gene>
<organism evidence="3 4">
    <name type="scientific">Clohesyomyces aquaticus</name>
    <dbReference type="NCBI Taxonomy" id="1231657"/>
    <lineage>
        <taxon>Eukaryota</taxon>
        <taxon>Fungi</taxon>
        <taxon>Dikarya</taxon>
        <taxon>Ascomycota</taxon>
        <taxon>Pezizomycotina</taxon>
        <taxon>Dothideomycetes</taxon>
        <taxon>Pleosporomycetidae</taxon>
        <taxon>Pleosporales</taxon>
        <taxon>Lindgomycetaceae</taxon>
        <taxon>Clohesyomyces</taxon>
    </lineage>
</organism>
<feature type="compositionally biased region" description="Polar residues" evidence="1">
    <location>
        <begin position="36"/>
        <end position="51"/>
    </location>
</feature>
<feature type="compositionally biased region" description="Low complexity" evidence="1">
    <location>
        <begin position="1"/>
        <end position="14"/>
    </location>
</feature>
<dbReference type="OrthoDB" id="5242705at2759"/>
<evidence type="ECO:0000313" key="4">
    <source>
        <dbReference type="Proteomes" id="UP000193144"/>
    </source>
</evidence>
<dbReference type="PANTHER" id="PTHR35394:SF5">
    <property type="entry name" value="DUF3176 DOMAIN-CONTAINING PROTEIN"/>
    <property type="match status" value="1"/>
</dbReference>
<dbReference type="Proteomes" id="UP000193144">
    <property type="component" value="Unassembled WGS sequence"/>
</dbReference>
<dbReference type="AlphaFoldDB" id="A0A1Y2A556"/>
<comment type="caution">
    <text evidence="3">The sequence shown here is derived from an EMBL/GenBank/DDBJ whole genome shotgun (WGS) entry which is preliminary data.</text>
</comment>
<reference evidence="3 4" key="1">
    <citation type="submission" date="2016-07" db="EMBL/GenBank/DDBJ databases">
        <title>Pervasive Adenine N6-methylation of Active Genes in Fungi.</title>
        <authorList>
            <consortium name="DOE Joint Genome Institute"/>
            <person name="Mondo S.J."/>
            <person name="Dannebaum R.O."/>
            <person name="Kuo R.C."/>
            <person name="Labutti K."/>
            <person name="Haridas S."/>
            <person name="Kuo A."/>
            <person name="Salamov A."/>
            <person name="Ahrendt S.R."/>
            <person name="Lipzen A."/>
            <person name="Sullivan W."/>
            <person name="Andreopoulos W.B."/>
            <person name="Clum A."/>
            <person name="Lindquist E."/>
            <person name="Daum C."/>
            <person name="Ramamoorthy G.K."/>
            <person name="Gryganskyi A."/>
            <person name="Culley D."/>
            <person name="Magnuson J.K."/>
            <person name="James T.Y."/>
            <person name="O'Malley M.A."/>
            <person name="Stajich J.E."/>
            <person name="Spatafora J.W."/>
            <person name="Visel A."/>
            <person name="Grigoriev I.V."/>
        </authorList>
    </citation>
    <scope>NUCLEOTIDE SEQUENCE [LARGE SCALE GENOMIC DNA]</scope>
    <source>
        <strain evidence="3 4">CBS 115471</strain>
    </source>
</reference>
<evidence type="ECO:0000256" key="2">
    <source>
        <dbReference type="SAM" id="Phobius"/>
    </source>
</evidence>
<evidence type="ECO:0000256" key="1">
    <source>
        <dbReference type="SAM" id="MobiDB-lite"/>
    </source>
</evidence>
<keyword evidence="2" id="KW-1133">Transmembrane helix</keyword>
<dbReference type="PANTHER" id="PTHR35394">
    <property type="entry name" value="DUF3176 DOMAIN-CONTAINING PROTEIN"/>
    <property type="match status" value="1"/>
</dbReference>
<dbReference type="InterPro" id="IPR021514">
    <property type="entry name" value="DUF3176"/>
</dbReference>
<sequence>MLNPSPVSPISNPSPVSPWPRYPAIPIFLDRRDQSKNSGNHGNSGQTLQIPSPQPASREPSIRYITINSPVPPNFSLKTPKPHHPRQQSQASYPSLSPIPGRHNQARGRGKEAGLGIIDAPTTLPHITLTPTVPTVQEKGESSPNFAQRIEKKLWLYNSSNNVVARWLLEIISWIISAICMGAIVVVLFVLKDKRLPRLPLDITLNAFVAVLARIASAALVFPTSEALGQLKWSWFQGDSKKMWDFEIFDNASRGPWGSFLLLIRTKFKTLAALGAAVILLSLALDPFFQQVVEFPGHWTLQGNGSIPRVLRYGPRYGTQFQAGVELSLIDQDLMAVAEKFFYDNGTQPVIFGNGTRPEIPLSCPTSNCTWPPYETLGICSECADVSQLLTFACLEASLDWYTPLNATTKPDPVANGTACGYFLNATSSKPILMSGYIVDPVDLSTGEALIMRTLPLITNPSRNRRFGGSINFRHVRNPINDFLIVTSTNGSNSVYRNETPIAKECVLSWCVKTIKSSYFWANYEEEVLETVKNTTSGPFPWQTQVVNTSEGTGVDTYYTEDVAITAPLNGEPSPDYGVSNVTALSTVLVLDDIFPSFITVDGPSAGAYMRVKVPANLGPFIRKLDVNPWDGPNNITRHLDRMATALTNVIRSSNSSEMIFGEAYSKVTFVSVKWVWLSLPLGLLLFSLVFLVGTVIKSSREKDQVGVWKTSAIATLLYGLPDDMQKKITASSSVRTPRAKAKELRVKMLPKMGWRVSGNLFSPMPPDTKPNGAPPGWI</sequence>
<feature type="transmembrane region" description="Helical" evidence="2">
    <location>
        <begin position="203"/>
        <end position="222"/>
    </location>
</feature>
<evidence type="ECO:0008006" key="5">
    <source>
        <dbReference type="Google" id="ProtNLM"/>
    </source>
</evidence>
<accession>A0A1Y2A556</accession>
<feature type="transmembrane region" description="Helical" evidence="2">
    <location>
        <begin position="675"/>
        <end position="697"/>
    </location>
</feature>
<keyword evidence="4" id="KW-1185">Reference proteome</keyword>
<evidence type="ECO:0000313" key="3">
    <source>
        <dbReference type="EMBL" id="ORY17447.1"/>
    </source>
</evidence>
<name>A0A1Y2A556_9PLEO</name>
<feature type="region of interest" description="Disordered" evidence="1">
    <location>
        <begin position="1"/>
        <end position="108"/>
    </location>
</feature>
<proteinExistence type="predicted"/>
<dbReference type="Pfam" id="PF11374">
    <property type="entry name" value="DUF3176"/>
    <property type="match status" value="1"/>
</dbReference>
<dbReference type="STRING" id="1231657.A0A1Y2A556"/>
<keyword evidence="2" id="KW-0812">Transmembrane</keyword>
<dbReference type="EMBL" id="MCFA01000012">
    <property type="protein sequence ID" value="ORY17447.1"/>
    <property type="molecule type" value="Genomic_DNA"/>
</dbReference>